<accession>X0XJY0</accession>
<evidence type="ECO:0008006" key="2">
    <source>
        <dbReference type="Google" id="ProtNLM"/>
    </source>
</evidence>
<dbReference type="EMBL" id="BARS01044509">
    <property type="protein sequence ID" value="GAG36948.1"/>
    <property type="molecule type" value="Genomic_DNA"/>
</dbReference>
<sequence length="144" mass="15722">MKVNTARILFLGWLVLSLASRVFALDTIEPTWLRFWGGDEDDRGYGVAIDARGNVYVAGSTRSFGTGASDVFLLKYTPEGEILWKKTWGESEDDGAVGLALDARGNMYVAGSTVSVGTGTEDAFLLKYTPEGELLWERTWGGSK</sequence>
<evidence type="ECO:0000313" key="1">
    <source>
        <dbReference type="EMBL" id="GAG36948.1"/>
    </source>
</evidence>
<dbReference type="Pfam" id="PF06739">
    <property type="entry name" value="SBBP"/>
    <property type="match status" value="1"/>
</dbReference>
<reference evidence="1" key="1">
    <citation type="journal article" date="2014" name="Front. Microbiol.">
        <title>High frequency of phylogenetically diverse reductive dehalogenase-homologous genes in deep subseafloor sedimentary metagenomes.</title>
        <authorList>
            <person name="Kawai M."/>
            <person name="Futagami T."/>
            <person name="Toyoda A."/>
            <person name="Takaki Y."/>
            <person name="Nishi S."/>
            <person name="Hori S."/>
            <person name="Arai W."/>
            <person name="Tsubouchi T."/>
            <person name="Morono Y."/>
            <person name="Uchiyama I."/>
            <person name="Ito T."/>
            <person name="Fujiyama A."/>
            <person name="Inagaki F."/>
            <person name="Takami H."/>
        </authorList>
    </citation>
    <scope>NUCLEOTIDE SEQUENCE</scope>
    <source>
        <strain evidence="1">Expedition CK06-06</strain>
    </source>
</reference>
<gene>
    <name evidence="1" type="ORF">S01H1_67232</name>
</gene>
<organism evidence="1">
    <name type="scientific">marine sediment metagenome</name>
    <dbReference type="NCBI Taxonomy" id="412755"/>
    <lineage>
        <taxon>unclassified sequences</taxon>
        <taxon>metagenomes</taxon>
        <taxon>ecological metagenomes</taxon>
    </lineage>
</organism>
<dbReference type="AlphaFoldDB" id="X0XJY0"/>
<dbReference type="Gene3D" id="2.120.10.30">
    <property type="entry name" value="TolB, C-terminal domain"/>
    <property type="match status" value="1"/>
</dbReference>
<dbReference type="PANTHER" id="PTHR42754">
    <property type="entry name" value="ENDOGLUCANASE"/>
    <property type="match status" value="1"/>
</dbReference>
<dbReference type="InterPro" id="IPR010620">
    <property type="entry name" value="SBBP_repeat"/>
</dbReference>
<dbReference type="SUPFAM" id="SSF101898">
    <property type="entry name" value="NHL repeat"/>
    <property type="match status" value="1"/>
</dbReference>
<protein>
    <recommendedName>
        <fullName evidence="2">Bulb-type lectin domain-containing protein</fullName>
    </recommendedName>
</protein>
<name>X0XJY0_9ZZZZ</name>
<dbReference type="PANTHER" id="PTHR42754:SF1">
    <property type="entry name" value="LIPOPROTEIN"/>
    <property type="match status" value="1"/>
</dbReference>
<comment type="caution">
    <text evidence="1">The sequence shown here is derived from an EMBL/GenBank/DDBJ whole genome shotgun (WGS) entry which is preliminary data.</text>
</comment>
<proteinExistence type="predicted"/>
<dbReference type="InterPro" id="IPR011042">
    <property type="entry name" value="6-blade_b-propeller_TolB-like"/>
</dbReference>
<feature type="non-terminal residue" evidence="1">
    <location>
        <position position="144"/>
    </location>
</feature>